<evidence type="ECO:0000313" key="1">
    <source>
        <dbReference type="EMBL" id="MEN5377476.1"/>
    </source>
</evidence>
<proteinExistence type="predicted"/>
<keyword evidence="2" id="KW-1185">Reference proteome</keyword>
<dbReference type="RefSeq" id="WP_346581155.1">
    <property type="nucleotide sequence ID" value="NZ_JBDJLH010000004.1"/>
</dbReference>
<dbReference type="Proteomes" id="UP001409291">
    <property type="component" value="Unassembled WGS sequence"/>
</dbReference>
<accession>A0ABV0BRX1</accession>
<protein>
    <submittedName>
        <fullName evidence="1">Uncharacterized protein</fullName>
    </submittedName>
</protein>
<dbReference type="EMBL" id="JBDJNQ010000003">
    <property type="protein sequence ID" value="MEN5377476.1"/>
    <property type="molecule type" value="Genomic_DNA"/>
</dbReference>
<reference evidence="1 2" key="1">
    <citation type="submission" date="2024-04" db="EMBL/GenBank/DDBJ databases">
        <title>WGS of bacteria from Torrens River.</title>
        <authorList>
            <person name="Wyrsch E.R."/>
            <person name="Drigo B."/>
        </authorList>
    </citation>
    <scope>NUCLEOTIDE SEQUENCE [LARGE SCALE GENOMIC DNA]</scope>
    <source>
        <strain evidence="1 2">TWI391</strain>
    </source>
</reference>
<gene>
    <name evidence="1" type="ORF">ABE541_09405</name>
</gene>
<comment type="caution">
    <text evidence="1">The sequence shown here is derived from an EMBL/GenBank/DDBJ whole genome shotgun (WGS) entry which is preliminary data.</text>
</comment>
<name>A0ABV0BRX1_9SPHI</name>
<evidence type="ECO:0000313" key="2">
    <source>
        <dbReference type="Proteomes" id="UP001409291"/>
    </source>
</evidence>
<organism evidence="1 2">
    <name type="scientific">Sphingobacterium kitahiroshimense</name>
    <dbReference type="NCBI Taxonomy" id="470446"/>
    <lineage>
        <taxon>Bacteria</taxon>
        <taxon>Pseudomonadati</taxon>
        <taxon>Bacteroidota</taxon>
        <taxon>Sphingobacteriia</taxon>
        <taxon>Sphingobacteriales</taxon>
        <taxon>Sphingobacteriaceae</taxon>
        <taxon>Sphingobacterium</taxon>
    </lineage>
</organism>
<sequence>MMGLKITTFDWITAKEKIKRKYNHLTDEDLVFEENQEEKLINHLMTKLHRDREYVLFTLAKSLSSIESNRL</sequence>